<comment type="caution">
    <text evidence="13">The sequence shown here is derived from an EMBL/GenBank/DDBJ whole genome shotgun (WGS) entry which is preliminary data.</text>
</comment>
<evidence type="ECO:0000256" key="5">
    <source>
        <dbReference type="ARBA" id="ARBA00022989"/>
    </source>
</evidence>
<protein>
    <recommendedName>
        <fullName evidence="15">SEFIR domain-containing protein</fullName>
    </recommendedName>
</protein>
<evidence type="ECO:0000313" key="13">
    <source>
        <dbReference type="EMBL" id="KAG7332249.1"/>
    </source>
</evidence>
<organism evidence="13 14">
    <name type="scientific">Hemibagrus wyckioides</name>
    <dbReference type="NCBI Taxonomy" id="337641"/>
    <lineage>
        <taxon>Eukaryota</taxon>
        <taxon>Metazoa</taxon>
        <taxon>Chordata</taxon>
        <taxon>Craniata</taxon>
        <taxon>Vertebrata</taxon>
        <taxon>Euteleostomi</taxon>
        <taxon>Actinopterygii</taxon>
        <taxon>Neopterygii</taxon>
        <taxon>Teleostei</taxon>
        <taxon>Ostariophysi</taxon>
        <taxon>Siluriformes</taxon>
        <taxon>Bagridae</taxon>
        <taxon>Hemibagrus</taxon>
    </lineage>
</organism>
<evidence type="ECO:0000256" key="10">
    <source>
        <dbReference type="SAM" id="SignalP"/>
    </source>
</evidence>
<evidence type="ECO:0000259" key="12">
    <source>
        <dbReference type="Pfam" id="PF16556"/>
    </source>
</evidence>
<dbReference type="GO" id="GO:0005886">
    <property type="term" value="C:plasma membrane"/>
    <property type="evidence" value="ECO:0007669"/>
    <property type="project" value="UniProtKB-SubCell"/>
</dbReference>
<keyword evidence="14" id="KW-1185">Reference proteome</keyword>
<dbReference type="AlphaFoldDB" id="A0A9D3P252"/>
<evidence type="ECO:0008006" key="15">
    <source>
        <dbReference type="Google" id="ProtNLM"/>
    </source>
</evidence>
<dbReference type="Gene3D" id="2.60.40.2150">
    <property type="entry name" value="Interleukin-17 receptor A/B, fibronectin-III-like domain 2"/>
    <property type="match status" value="1"/>
</dbReference>
<evidence type="ECO:0000256" key="4">
    <source>
        <dbReference type="ARBA" id="ARBA00022729"/>
    </source>
</evidence>
<evidence type="ECO:0000256" key="9">
    <source>
        <dbReference type="SAM" id="Phobius"/>
    </source>
</evidence>
<dbReference type="EMBL" id="JAHKSW010000005">
    <property type="protein sequence ID" value="KAG7332249.1"/>
    <property type="molecule type" value="Genomic_DNA"/>
</dbReference>
<feature type="transmembrane region" description="Helical" evidence="9">
    <location>
        <begin position="296"/>
        <end position="315"/>
    </location>
</feature>
<keyword evidence="3 9" id="KW-0812">Transmembrane</keyword>
<evidence type="ECO:0000256" key="6">
    <source>
        <dbReference type="ARBA" id="ARBA00023136"/>
    </source>
</evidence>
<dbReference type="InterPro" id="IPR038683">
    <property type="entry name" value="IL17RA/B_FnIII-like_1_sf"/>
</dbReference>
<dbReference type="OrthoDB" id="8963084at2759"/>
<dbReference type="GO" id="GO:0030368">
    <property type="term" value="F:interleukin-17 receptor activity"/>
    <property type="evidence" value="ECO:0007669"/>
    <property type="project" value="InterPro"/>
</dbReference>
<dbReference type="Gene3D" id="2.60.40.2160">
    <property type="entry name" value="Interleukin-17 receptor A/B, fibronectin-III-like domain 1"/>
    <property type="match status" value="1"/>
</dbReference>
<dbReference type="PANTHER" id="PTHR15583:SF11">
    <property type="entry name" value="INTERLEUKIN-17 RECEPTOR B"/>
    <property type="match status" value="1"/>
</dbReference>
<dbReference type="Proteomes" id="UP000824219">
    <property type="component" value="Linkage Group LG05"/>
</dbReference>
<dbReference type="PANTHER" id="PTHR15583">
    <property type="entry name" value="INTERLEUKIN-17 RECEPTOR"/>
    <property type="match status" value="1"/>
</dbReference>
<keyword evidence="7" id="KW-0675">Receptor</keyword>
<dbReference type="Pfam" id="PF08357">
    <property type="entry name" value="SEFIR"/>
    <property type="match status" value="1"/>
</dbReference>
<accession>A0A9D3P252</accession>
<feature type="signal peptide" evidence="10">
    <location>
        <begin position="1"/>
        <end position="36"/>
    </location>
</feature>
<dbReference type="InterPro" id="IPR043046">
    <property type="entry name" value="IL17RA/B_FnIII-like_2_sf"/>
</dbReference>
<feature type="chain" id="PRO_5038339905" description="SEFIR domain-containing protein" evidence="10">
    <location>
        <begin position="37"/>
        <end position="502"/>
    </location>
</feature>
<evidence type="ECO:0000256" key="2">
    <source>
        <dbReference type="ARBA" id="ARBA00022475"/>
    </source>
</evidence>
<keyword evidence="6 9" id="KW-0472">Membrane</keyword>
<sequence length="502" mass="56423">MWFFADSDVQSMDLLVTIRSVFCLCLLHLAATDGTALDIVVTCNRTNDLYPDKWLTPPKSNPSPLHDLKVNTSLNGAAASLALNITWSINIDSSIHSINGTWIEIGTLKYRCKYQPPFTSKQTYPGNLQQLWFNFTATDVNIEPSFLYYVAVYNLPPAPPEVRHKYLKHVKIQAPGCDDESMRNHSTCLQKTHMLDKEQWDIVTEWTKAGITVSFNSHKNSEKYEIRLRRDTKVLNFIEVEVREDTGILTGHIMYSGSCENLIIWITPFFDYCGYTCKSVARKVDCHEPKGNETSILLISIGCAVAITLLIICQLGRRMRSGYSRSVLNSAGSVGVLVVYPAVDSMFQNAVMALADFLQSHRELNVIIDVWQRGSLAEQGPLRWLNSQVGCAEKVLIILPPQHTECSTETACLKPNMGDVITDYTVPASACELFSMALNLVASCAHDPQQHSKFLVVHLDHSGHRSTMPVELRGCKTLILPRDLEKLQNFLQERSNKLKLQV</sequence>
<keyword evidence="8" id="KW-0325">Glycoprotein</keyword>
<dbReference type="InterPro" id="IPR013568">
    <property type="entry name" value="SEFIR_dom"/>
</dbReference>
<keyword evidence="5 9" id="KW-1133">Transmembrane helix</keyword>
<feature type="domain" description="IL17RA/B N-terminal" evidence="12">
    <location>
        <begin position="47"/>
        <end position="189"/>
    </location>
</feature>
<evidence type="ECO:0000256" key="8">
    <source>
        <dbReference type="ARBA" id="ARBA00023180"/>
    </source>
</evidence>
<feature type="transmembrane region" description="Helical" evidence="9">
    <location>
        <begin position="327"/>
        <end position="343"/>
    </location>
</feature>
<keyword evidence="2" id="KW-1003">Cell membrane</keyword>
<evidence type="ECO:0000256" key="1">
    <source>
        <dbReference type="ARBA" id="ARBA00004251"/>
    </source>
</evidence>
<dbReference type="Pfam" id="PF16556">
    <property type="entry name" value="IL17R_fnIII_D1"/>
    <property type="match status" value="1"/>
</dbReference>
<comment type="subcellular location">
    <subcellularLocation>
        <location evidence="1">Cell membrane</location>
        <topology evidence="1">Single-pass type I membrane protein</topology>
    </subcellularLocation>
</comment>
<dbReference type="InterPro" id="IPR039465">
    <property type="entry name" value="IL-17_rcpt-like"/>
</dbReference>
<evidence type="ECO:0000313" key="14">
    <source>
        <dbReference type="Proteomes" id="UP000824219"/>
    </source>
</evidence>
<feature type="domain" description="SEFIR" evidence="11">
    <location>
        <begin position="336"/>
        <end position="490"/>
    </location>
</feature>
<proteinExistence type="predicted"/>
<reference evidence="13 14" key="1">
    <citation type="submission" date="2021-06" db="EMBL/GenBank/DDBJ databases">
        <title>Chromosome-level genome assembly of the red-tail catfish (Hemibagrus wyckioides).</title>
        <authorList>
            <person name="Shao F."/>
        </authorList>
    </citation>
    <scope>NUCLEOTIDE SEQUENCE [LARGE SCALE GENOMIC DNA]</scope>
    <source>
        <strain evidence="13">EC202008001</strain>
        <tissue evidence="13">Blood</tissue>
    </source>
</reference>
<keyword evidence="4 10" id="KW-0732">Signal</keyword>
<dbReference type="InterPro" id="IPR032356">
    <property type="entry name" value="IL17R_A/B_N"/>
</dbReference>
<name>A0A9D3P252_9TELE</name>
<evidence type="ECO:0000256" key="3">
    <source>
        <dbReference type="ARBA" id="ARBA00022692"/>
    </source>
</evidence>
<gene>
    <name evidence="13" type="ORF">KOW79_004083</name>
</gene>
<evidence type="ECO:0000256" key="7">
    <source>
        <dbReference type="ARBA" id="ARBA00023170"/>
    </source>
</evidence>
<evidence type="ECO:0000259" key="11">
    <source>
        <dbReference type="Pfam" id="PF08357"/>
    </source>
</evidence>
<dbReference type="Gene3D" id="3.40.50.11530">
    <property type="match status" value="1"/>
</dbReference>